<dbReference type="RefSeq" id="WP_066211716.1">
    <property type="nucleotide sequence ID" value="NZ_FNSN01000003.1"/>
</dbReference>
<evidence type="ECO:0000256" key="8">
    <source>
        <dbReference type="ARBA" id="ARBA00026192"/>
    </source>
</evidence>
<dbReference type="InterPro" id="IPR046353">
    <property type="entry name" value="CBS_C"/>
</dbReference>
<evidence type="ECO:0000256" key="6">
    <source>
        <dbReference type="ARBA" id="ARBA00023122"/>
    </source>
</evidence>
<dbReference type="EMBL" id="FNSN01000003">
    <property type="protein sequence ID" value="SEB73842.1"/>
    <property type="molecule type" value="Genomic_DNA"/>
</dbReference>
<keyword evidence="14" id="KW-1185">Reference proteome</keyword>
<evidence type="ECO:0000313" key="13">
    <source>
        <dbReference type="EMBL" id="SEB73842.1"/>
    </source>
</evidence>
<comment type="cofactor">
    <cofactor evidence="1">
        <name>pyridoxal 5'-phosphate</name>
        <dbReference type="ChEBI" id="CHEBI:597326"/>
    </cofactor>
</comment>
<dbReference type="STRING" id="156980.SAMN04489745_1114"/>
<dbReference type="InterPro" id="IPR005857">
    <property type="entry name" value="Cysta_beta_synth"/>
</dbReference>
<dbReference type="UniPathway" id="UPA00136">
    <property type="reaction ID" value="UER00201"/>
</dbReference>
<evidence type="ECO:0000256" key="11">
    <source>
        <dbReference type="PROSITE-ProRule" id="PRU00703"/>
    </source>
</evidence>
<dbReference type="Proteomes" id="UP000182652">
    <property type="component" value="Unassembled WGS sequence"/>
</dbReference>
<organism evidence="13 14">
    <name type="scientific">Arthrobacter woluwensis</name>
    <dbReference type="NCBI Taxonomy" id="156980"/>
    <lineage>
        <taxon>Bacteria</taxon>
        <taxon>Bacillati</taxon>
        <taxon>Actinomycetota</taxon>
        <taxon>Actinomycetes</taxon>
        <taxon>Micrococcales</taxon>
        <taxon>Micrococcaceae</taxon>
        <taxon>Arthrobacter</taxon>
    </lineage>
</organism>
<evidence type="ECO:0000256" key="5">
    <source>
        <dbReference type="ARBA" id="ARBA00022898"/>
    </source>
</evidence>
<keyword evidence="5" id="KW-0663">Pyridoxal phosphate</keyword>
<dbReference type="PANTHER" id="PTHR10314">
    <property type="entry name" value="CYSTATHIONINE BETA-SYNTHASE"/>
    <property type="match status" value="1"/>
</dbReference>
<dbReference type="InterPro" id="IPR000644">
    <property type="entry name" value="CBS_dom"/>
</dbReference>
<dbReference type="Pfam" id="PF00291">
    <property type="entry name" value="PALP"/>
    <property type="match status" value="1"/>
</dbReference>
<dbReference type="SUPFAM" id="SSF53686">
    <property type="entry name" value="Tryptophan synthase beta subunit-like PLP-dependent enzymes"/>
    <property type="match status" value="1"/>
</dbReference>
<dbReference type="GO" id="GO:0005737">
    <property type="term" value="C:cytoplasm"/>
    <property type="evidence" value="ECO:0007669"/>
    <property type="project" value="InterPro"/>
</dbReference>
<dbReference type="InterPro" id="IPR050214">
    <property type="entry name" value="Cys_Synth/Cystath_Beta-Synth"/>
</dbReference>
<dbReference type="Gene3D" id="3.40.50.1100">
    <property type="match status" value="2"/>
</dbReference>
<dbReference type="InterPro" id="IPR046342">
    <property type="entry name" value="CBS_dom_sf"/>
</dbReference>
<proteinExistence type="inferred from homology"/>
<dbReference type="FunFam" id="3.40.50.1100:FF:000003">
    <property type="entry name" value="Cystathionine beta-synthase"/>
    <property type="match status" value="1"/>
</dbReference>
<sequence>MKYAESVLDLIGNTPLIKLNHVTEGIEATVLVKLEYLNPGGSIKDRIAAKMVADAEASGKLQPGGTIVEPTSGNTGVGLALVAQQKGYKCIFVVPDKVGEDKRAVLQAYGAEVVVTPTSVAPDSPQSYYGVSDRLVREIPGAYKPDQFSNPAAPGSHYESTGPEIWQDTDGKITHVVIGAGTGGTITGTGRYLKEVSADRPASEGGQVKVIGADPEGSVYSGGTGRPYFVEGVGEDMWPGNYDKSVPDEVIAVSDADSFAMTRRLAREEGLLVGGSSGMAVVAALRAAKDLPKDAVVVVILPDSGRGYLAKIFNDQWMRSYGFLPGAEEDTVGAVLEGKNGSLPDLVHIHPNESVRDVINIMTEYGVDHIPVLSAEPPVVMGEVLGSVDERTLTSKLFRGEAKMTDKIADHMGEKLPVIGSLESISAARALLSESDTIMVTFVGAPVGIVTRHDLLAYLSN</sequence>
<comment type="catalytic activity">
    <reaction evidence="9">
        <text>L-homocysteine + L-serine = L,L-cystathionine + H2O</text>
        <dbReference type="Rhea" id="RHEA:10112"/>
        <dbReference type="ChEBI" id="CHEBI:15377"/>
        <dbReference type="ChEBI" id="CHEBI:33384"/>
        <dbReference type="ChEBI" id="CHEBI:58161"/>
        <dbReference type="ChEBI" id="CHEBI:58199"/>
        <dbReference type="EC" id="4.2.1.22"/>
    </reaction>
</comment>
<dbReference type="AlphaFoldDB" id="A0A1H4LUD2"/>
<dbReference type="SMART" id="SM00116">
    <property type="entry name" value="CBS"/>
    <property type="match status" value="1"/>
</dbReference>
<dbReference type="GO" id="GO:0006535">
    <property type="term" value="P:cysteine biosynthetic process from serine"/>
    <property type="evidence" value="ECO:0007669"/>
    <property type="project" value="InterPro"/>
</dbReference>
<comment type="pathway">
    <text evidence="2">Amino-acid biosynthesis; L-cysteine biosynthesis; L-cysteine from L-homocysteine and L-serine: step 1/2.</text>
</comment>
<evidence type="ECO:0000256" key="9">
    <source>
        <dbReference type="ARBA" id="ARBA00047490"/>
    </source>
</evidence>
<dbReference type="InterPro" id="IPR001926">
    <property type="entry name" value="TrpB-like_PALP"/>
</dbReference>
<dbReference type="PROSITE" id="PS00901">
    <property type="entry name" value="CYS_SYNTHASE"/>
    <property type="match status" value="1"/>
</dbReference>
<dbReference type="CDD" id="cd01561">
    <property type="entry name" value="CBS_like"/>
    <property type="match status" value="1"/>
</dbReference>
<evidence type="ECO:0000313" key="14">
    <source>
        <dbReference type="Proteomes" id="UP000182652"/>
    </source>
</evidence>
<dbReference type="InterPro" id="IPR001216">
    <property type="entry name" value="P-phosphate_BS"/>
</dbReference>
<reference evidence="13 14" key="1">
    <citation type="submission" date="2016-10" db="EMBL/GenBank/DDBJ databases">
        <authorList>
            <person name="de Groot N.N."/>
        </authorList>
    </citation>
    <scope>NUCLEOTIDE SEQUENCE [LARGE SCALE GENOMIC DNA]</scope>
    <source>
        <strain evidence="13 14">DSM 10495</strain>
    </source>
</reference>
<dbReference type="GO" id="GO:0019343">
    <property type="term" value="P:cysteine biosynthetic process via cystathionine"/>
    <property type="evidence" value="ECO:0007669"/>
    <property type="project" value="InterPro"/>
</dbReference>
<keyword evidence="7" id="KW-0456">Lyase</keyword>
<evidence type="ECO:0000256" key="2">
    <source>
        <dbReference type="ARBA" id="ARBA00005003"/>
    </source>
</evidence>
<dbReference type="SUPFAM" id="SSF54631">
    <property type="entry name" value="CBS-domain pair"/>
    <property type="match status" value="1"/>
</dbReference>
<dbReference type="GO" id="GO:0016765">
    <property type="term" value="F:transferase activity, transferring alkyl or aryl (other than methyl) groups"/>
    <property type="evidence" value="ECO:0007669"/>
    <property type="project" value="UniProtKB-ARBA"/>
</dbReference>
<name>A0A1H4LUD2_9MICC</name>
<dbReference type="Pfam" id="PF00571">
    <property type="entry name" value="CBS"/>
    <property type="match status" value="1"/>
</dbReference>
<dbReference type="GO" id="GO:0004122">
    <property type="term" value="F:cystathionine beta-synthase activity"/>
    <property type="evidence" value="ECO:0007669"/>
    <property type="project" value="UniProtKB-UniRule"/>
</dbReference>
<feature type="domain" description="CBS" evidence="12">
    <location>
        <begin position="342"/>
        <end position="403"/>
    </location>
</feature>
<dbReference type="EC" id="4.2.1.22" evidence="4 10"/>
<gene>
    <name evidence="13" type="ORF">SAMN04489745_1114</name>
</gene>
<evidence type="ECO:0000256" key="4">
    <source>
        <dbReference type="ARBA" id="ARBA00012041"/>
    </source>
</evidence>
<evidence type="ECO:0000256" key="1">
    <source>
        <dbReference type="ARBA" id="ARBA00001933"/>
    </source>
</evidence>
<protein>
    <recommendedName>
        <fullName evidence="8 10">Cystathionine beta-synthase</fullName>
        <ecNumber evidence="4 10">4.2.1.22</ecNumber>
    </recommendedName>
</protein>
<dbReference type="PROSITE" id="PS51371">
    <property type="entry name" value="CBS"/>
    <property type="match status" value="1"/>
</dbReference>
<evidence type="ECO:0000256" key="7">
    <source>
        <dbReference type="ARBA" id="ARBA00023239"/>
    </source>
</evidence>
<accession>A0A1H4LUD2</accession>
<dbReference type="FunFam" id="3.40.50.1100:FF:000118">
    <property type="entry name" value="Related to CYS4-cystathionine beta-synthase"/>
    <property type="match status" value="1"/>
</dbReference>
<dbReference type="CDD" id="cd04608">
    <property type="entry name" value="CBS_pair_CBS"/>
    <property type="match status" value="1"/>
</dbReference>
<dbReference type="Gene3D" id="3.10.580.10">
    <property type="entry name" value="CBS-domain"/>
    <property type="match status" value="1"/>
</dbReference>
<dbReference type="NCBIfam" id="TIGR01137">
    <property type="entry name" value="cysta_beta"/>
    <property type="match status" value="1"/>
</dbReference>
<dbReference type="InterPro" id="IPR036052">
    <property type="entry name" value="TrpB-like_PALP_sf"/>
</dbReference>
<keyword evidence="6 11" id="KW-0129">CBS domain</keyword>
<evidence type="ECO:0000256" key="10">
    <source>
        <dbReference type="NCBIfam" id="TIGR01137"/>
    </source>
</evidence>
<comment type="similarity">
    <text evidence="3">Belongs to the cysteine synthase/cystathionine beta-synthase family.</text>
</comment>
<evidence type="ECO:0000256" key="3">
    <source>
        <dbReference type="ARBA" id="ARBA00007103"/>
    </source>
</evidence>
<evidence type="ECO:0000259" key="12">
    <source>
        <dbReference type="PROSITE" id="PS51371"/>
    </source>
</evidence>